<comment type="catalytic activity">
    <reaction evidence="12">
        <text>ATP + H2O + cellular proteinSide 1 = ADP + phosphate + cellular proteinSide 2.</text>
        <dbReference type="EC" id="7.4.2.8"/>
    </reaction>
</comment>
<feature type="domain" description="Helicase C-terminal" evidence="16">
    <location>
        <begin position="490"/>
        <end position="666"/>
    </location>
</feature>
<dbReference type="GO" id="GO:0005886">
    <property type="term" value="C:plasma membrane"/>
    <property type="evidence" value="ECO:0007669"/>
    <property type="project" value="UniProtKB-SubCell"/>
</dbReference>
<evidence type="ECO:0000256" key="14">
    <source>
        <dbReference type="SAM" id="MobiDB-lite"/>
    </source>
</evidence>
<dbReference type="GO" id="GO:0008564">
    <property type="term" value="F:protein-exporting ATPase activity"/>
    <property type="evidence" value="ECO:0007669"/>
    <property type="project" value="UniProtKB-EC"/>
</dbReference>
<dbReference type="InterPro" id="IPR014018">
    <property type="entry name" value="SecA_motor_DEAD"/>
</dbReference>
<keyword evidence="10 12" id="KW-0811">Translocation</keyword>
<feature type="region of interest" description="Disordered" evidence="14">
    <location>
        <begin position="190"/>
        <end position="209"/>
    </location>
</feature>
<dbReference type="Pfam" id="PF07516">
    <property type="entry name" value="SecA_SW"/>
    <property type="match status" value="2"/>
</dbReference>
<evidence type="ECO:0000256" key="6">
    <source>
        <dbReference type="ARBA" id="ARBA00022741"/>
    </source>
</evidence>
<evidence type="ECO:0000313" key="18">
    <source>
        <dbReference type="EMBL" id="OGY65881.1"/>
    </source>
</evidence>
<evidence type="ECO:0000256" key="5">
    <source>
        <dbReference type="ARBA" id="ARBA00022490"/>
    </source>
</evidence>
<dbReference type="GO" id="GO:0005524">
    <property type="term" value="F:ATP binding"/>
    <property type="evidence" value="ECO:0007669"/>
    <property type="project" value="UniProtKB-UniRule"/>
</dbReference>
<dbReference type="STRING" id="1798407.A3A16_02115"/>
<dbReference type="EMBL" id="MHJJ01000006">
    <property type="protein sequence ID" value="OGY65881.1"/>
    <property type="molecule type" value="Genomic_DNA"/>
</dbReference>
<evidence type="ECO:0000256" key="11">
    <source>
        <dbReference type="ARBA" id="ARBA00023136"/>
    </source>
</evidence>
<dbReference type="AlphaFoldDB" id="A0A1G1ZMU7"/>
<evidence type="ECO:0000259" key="15">
    <source>
        <dbReference type="PROSITE" id="PS51192"/>
    </source>
</evidence>
<dbReference type="GO" id="GO:0006605">
    <property type="term" value="P:protein targeting"/>
    <property type="evidence" value="ECO:0007669"/>
    <property type="project" value="UniProtKB-UniRule"/>
</dbReference>
<feature type="binding site" evidence="12">
    <location>
        <position position="572"/>
    </location>
    <ligand>
        <name>ATP</name>
        <dbReference type="ChEBI" id="CHEBI:30616"/>
    </ligand>
</feature>
<sequence length="861" mass="97225">MFKWFFKLFSAFGGKFDRESRRIIEQINALEHDVKLLNEEQILQESGLLKKEAQLATDDNHQKIILDQLLPRAFALVREVAKRTLGQRHFDVQLMGGIALHQGKIAEMRTGEGKTLAATAPAYLNALAGKGVHIITVNEYLAKRDTVWMGQIYHALGLGVACLVHEGALIYDPHFRGNVIASEAKQSHRIAVSPRSDGAPRNDGHEESALLDKERDITGSYLVQEEYLRPISRREAYQADVTYGTNHEFGFDYLRDNLVYRLEDQVQCRVNPRTNQRESARSFSVIDEVDSILIDEARTPLIISAPDAESSQFYKTFARVADRLEKEADYLVDEKLRSVDITQEGIDKVEKVLNIKNLYAPENLRLTHYLQECLRAKALFLKDRDYVVKNNEIIIVDQFTGRLMLGRRYSGGLHQAIEAKEGVAVQNESRTYAQISIQNYFRLYKKLAGMTGTAQTSAEEFDKVYGLEVASIPTNQLMIRADNPDLIYKTIEAKYRAIVDDIKEKQKKGQPVLVGTVSIEKNEVLSRFFKEAGIRHEVLNAKNHEREGAIIAQTGKPGAVTVATNMAGRGVDIILGGNPPDILEAQKVKDLGGLHVIGTERHEARRIDNQLRGRAGRQGDPGSSQFFLSLEDDLMRIFGGGRIKKLMETLNVPEDMPIRSGMLSRAIGQAQSKVEGFNFDARKHLLDYDDVLNKQRQTIYKKRQEILEGNKVLVNSKQENGGTVLSHKIALSHGVAPRVLQMLDFLWMSHLENMEALAESVRLRAYGQHDPLVEYRREGHLLFQQLLHDFDQWVGENKEKLNVPSAKENSTDHMKNTAVNNTFNMAHSTLNIEKVGRNDPCPCGAKDENGHSIKYKRCHGP</sequence>
<keyword evidence="9 12" id="KW-1278">Translocase</keyword>
<dbReference type="HAMAP" id="MF_01382">
    <property type="entry name" value="SecA"/>
    <property type="match status" value="1"/>
</dbReference>
<dbReference type="FunFam" id="3.90.1440.10:FF:000002">
    <property type="entry name" value="Protein translocase subunit SecA"/>
    <property type="match status" value="1"/>
</dbReference>
<dbReference type="PROSITE" id="PS01312">
    <property type="entry name" value="SECA"/>
    <property type="match status" value="1"/>
</dbReference>
<feature type="binding site" evidence="12">
    <location>
        <begin position="111"/>
        <end position="115"/>
    </location>
    <ligand>
        <name>ATP</name>
        <dbReference type="ChEBI" id="CHEBI:30616"/>
    </ligand>
</feature>
<dbReference type="PROSITE" id="PS51192">
    <property type="entry name" value="HELICASE_ATP_BIND_1"/>
    <property type="match status" value="1"/>
</dbReference>
<dbReference type="PANTHER" id="PTHR30612:SF0">
    <property type="entry name" value="CHLOROPLAST PROTEIN-TRANSPORTING ATPASE"/>
    <property type="match status" value="1"/>
</dbReference>
<dbReference type="InterPro" id="IPR001650">
    <property type="entry name" value="Helicase_C-like"/>
</dbReference>
<dbReference type="PRINTS" id="PR00906">
    <property type="entry name" value="SECA"/>
</dbReference>
<keyword evidence="3 12" id="KW-0813">Transport</keyword>
<organism evidence="18 19">
    <name type="scientific">Candidatus Harrisonbacteria bacterium RIFCSPLOWO2_01_FULL_44_18</name>
    <dbReference type="NCBI Taxonomy" id="1798407"/>
    <lineage>
        <taxon>Bacteria</taxon>
        <taxon>Candidatus Harrisoniibacteriota</taxon>
    </lineage>
</organism>
<keyword evidence="5 12" id="KW-0963">Cytoplasm</keyword>
<dbReference type="InterPro" id="IPR036670">
    <property type="entry name" value="SecA_X-link_sf"/>
</dbReference>
<dbReference type="InterPro" id="IPR014001">
    <property type="entry name" value="Helicase_ATP-bd"/>
</dbReference>
<name>A0A1G1ZMU7_9BACT</name>
<proteinExistence type="inferred from homology"/>
<keyword evidence="11 12" id="KW-0472">Membrane</keyword>
<evidence type="ECO:0000256" key="3">
    <source>
        <dbReference type="ARBA" id="ARBA00022448"/>
    </source>
</evidence>
<dbReference type="InterPro" id="IPR036266">
    <property type="entry name" value="SecA_Wing/Scaffold_sf"/>
</dbReference>
<feature type="compositionally biased region" description="Basic and acidic residues" evidence="14">
    <location>
        <begin position="198"/>
        <end position="209"/>
    </location>
</feature>
<protein>
    <recommendedName>
        <fullName evidence="12 13">Protein translocase subunit SecA</fullName>
        <ecNumber evidence="12">7.4.2.8</ecNumber>
    </recommendedName>
</protein>
<dbReference type="Gene3D" id="1.10.3060.10">
    <property type="entry name" value="Helical scaffold and wing domains of SecA"/>
    <property type="match status" value="2"/>
</dbReference>
<comment type="function">
    <text evidence="12">Part of the Sec protein translocase complex. Interacts with the SecYEG preprotein conducting channel. Has a central role in coupling the hydrolysis of ATP to the transfer of proteins into and across the cell membrane, serving as an ATP-driven molecular motor driving the stepwise translocation of polypeptide chains across the membrane.</text>
</comment>
<dbReference type="CDD" id="cd18803">
    <property type="entry name" value="SF2_C_secA"/>
    <property type="match status" value="1"/>
</dbReference>
<comment type="caution">
    <text evidence="18">The sequence shown here is derived from an EMBL/GenBank/DDBJ whole genome shotgun (WGS) entry which is preliminary data.</text>
</comment>
<dbReference type="InterPro" id="IPR000185">
    <property type="entry name" value="SecA"/>
</dbReference>
<evidence type="ECO:0000256" key="12">
    <source>
        <dbReference type="HAMAP-Rule" id="MF_01382"/>
    </source>
</evidence>
<feature type="domain" description="SecA family profile" evidence="17">
    <location>
        <begin position="2"/>
        <end position="659"/>
    </location>
</feature>
<keyword evidence="8 12" id="KW-0653">Protein transport</keyword>
<keyword evidence="6 12" id="KW-0547">Nucleotide-binding</keyword>
<evidence type="ECO:0000256" key="9">
    <source>
        <dbReference type="ARBA" id="ARBA00022967"/>
    </source>
</evidence>
<evidence type="ECO:0000256" key="10">
    <source>
        <dbReference type="ARBA" id="ARBA00023010"/>
    </source>
</evidence>
<dbReference type="GO" id="GO:0043952">
    <property type="term" value="P:protein transport by the Sec complex"/>
    <property type="evidence" value="ECO:0007669"/>
    <property type="project" value="TreeGrafter"/>
</dbReference>
<dbReference type="InterPro" id="IPR027417">
    <property type="entry name" value="P-loop_NTPase"/>
</dbReference>
<evidence type="ECO:0000313" key="19">
    <source>
        <dbReference type="Proteomes" id="UP000177942"/>
    </source>
</evidence>
<dbReference type="GO" id="GO:0031522">
    <property type="term" value="C:cell envelope Sec protein transport complex"/>
    <property type="evidence" value="ECO:0007669"/>
    <property type="project" value="TreeGrafter"/>
</dbReference>
<gene>
    <name evidence="12" type="primary">secA</name>
    <name evidence="18" type="ORF">A3A16_02115</name>
</gene>
<dbReference type="SMART" id="SM00958">
    <property type="entry name" value="SecA_PP_bind"/>
    <property type="match status" value="1"/>
</dbReference>
<dbReference type="SMART" id="SM00957">
    <property type="entry name" value="SecA_DEAD"/>
    <property type="match status" value="1"/>
</dbReference>
<evidence type="ECO:0000256" key="4">
    <source>
        <dbReference type="ARBA" id="ARBA00022475"/>
    </source>
</evidence>
<dbReference type="Gene3D" id="3.40.50.300">
    <property type="entry name" value="P-loop containing nucleotide triphosphate hydrolases"/>
    <property type="match status" value="4"/>
</dbReference>
<evidence type="ECO:0000256" key="13">
    <source>
        <dbReference type="RuleBase" id="RU003874"/>
    </source>
</evidence>
<dbReference type="InterPro" id="IPR044722">
    <property type="entry name" value="SecA_SF2_C"/>
</dbReference>
<dbReference type="Pfam" id="PF01043">
    <property type="entry name" value="SecA_PP_bind"/>
    <property type="match status" value="1"/>
</dbReference>
<dbReference type="SUPFAM" id="SSF81767">
    <property type="entry name" value="Pre-protein crosslinking domain of SecA"/>
    <property type="match status" value="1"/>
</dbReference>
<dbReference type="NCBIfam" id="TIGR00963">
    <property type="entry name" value="secA"/>
    <property type="match status" value="1"/>
</dbReference>
<dbReference type="FunFam" id="3.40.50.300:FF:000429">
    <property type="entry name" value="Preprotein translocase subunit SecA"/>
    <property type="match status" value="1"/>
</dbReference>
<dbReference type="InterPro" id="IPR011115">
    <property type="entry name" value="SecA_DEAD"/>
</dbReference>
<dbReference type="InterPro" id="IPR020937">
    <property type="entry name" value="SecA_CS"/>
</dbReference>
<comment type="subunit">
    <text evidence="12">Monomer and homodimer. Part of the essential Sec protein translocation apparatus which comprises SecA, SecYEG and auxiliary proteins SecDF. Other proteins may also be involved.</text>
</comment>
<dbReference type="SUPFAM" id="SSF81886">
    <property type="entry name" value="Helical scaffold and wing domains of SecA"/>
    <property type="match status" value="1"/>
</dbReference>
<dbReference type="PROSITE" id="PS51194">
    <property type="entry name" value="HELICASE_CTER"/>
    <property type="match status" value="1"/>
</dbReference>
<dbReference type="NCBIfam" id="NF009538">
    <property type="entry name" value="PRK12904.1"/>
    <property type="match status" value="1"/>
</dbReference>
<dbReference type="PANTHER" id="PTHR30612">
    <property type="entry name" value="SECA INNER MEMBRANE COMPONENT OF SEC PROTEIN SECRETION SYSTEM"/>
    <property type="match status" value="1"/>
</dbReference>
<dbReference type="CDD" id="cd17928">
    <property type="entry name" value="DEXDc_SecA"/>
    <property type="match status" value="1"/>
</dbReference>
<evidence type="ECO:0000256" key="8">
    <source>
        <dbReference type="ARBA" id="ARBA00022927"/>
    </source>
</evidence>
<comment type="subcellular location">
    <subcellularLocation>
        <location evidence="12">Cell membrane</location>
        <topology evidence="12">Peripheral membrane protein</topology>
        <orientation evidence="12">Cytoplasmic side</orientation>
    </subcellularLocation>
    <subcellularLocation>
        <location evidence="12">Cytoplasm</location>
    </subcellularLocation>
    <subcellularLocation>
        <location evidence="1">Membrane</location>
        <topology evidence="1">Peripheral membrane protein</topology>
    </subcellularLocation>
    <text evidence="12">Distribution is 50-50.</text>
</comment>
<dbReference type="PROSITE" id="PS51196">
    <property type="entry name" value="SECA_MOTOR_DEAD"/>
    <property type="match status" value="1"/>
</dbReference>
<dbReference type="GO" id="GO:0005829">
    <property type="term" value="C:cytosol"/>
    <property type="evidence" value="ECO:0007669"/>
    <property type="project" value="TreeGrafter"/>
</dbReference>
<dbReference type="Gene3D" id="3.90.1440.10">
    <property type="entry name" value="SecA, preprotein cross-linking domain"/>
    <property type="match status" value="1"/>
</dbReference>
<feature type="domain" description="Helicase ATP-binding" evidence="15">
    <location>
        <begin position="95"/>
        <end position="305"/>
    </location>
</feature>
<dbReference type="GO" id="GO:0017038">
    <property type="term" value="P:protein import"/>
    <property type="evidence" value="ECO:0007669"/>
    <property type="project" value="InterPro"/>
</dbReference>
<dbReference type="SUPFAM" id="SSF52540">
    <property type="entry name" value="P-loop containing nucleoside triphosphate hydrolases"/>
    <property type="match status" value="2"/>
</dbReference>
<reference evidence="18 19" key="1">
    <citation type="journal article" date="2016" name="Nat. Commun.">
        <title>Thousands of microbial genomes shed light on interconnected biogeochemical processes in an aquifer system.</title>
        <authorList>
            <person name="Anantharaman K."/>
            <person name="Brown C.T."/>
            <person name="Hug L.A."/>
            <person name="Sharon I."/>
            <person name="Castelle C.J."/>
            <person name="Probst A.J."/>
            <person name="Thomas B.C."/>
            <person name="Singh A."/>
            <person name="Wilkins M.J."/>
            <person name="Karaoz U."/>
            <person name="Brodie E.L."/>
            <person name="Williams K.H."/>
            <person name="Hubbard S.S."/>
            <person name="Banfield J.F."/>
        </authorList>
    </citation>
    <scope>NUCLEOTIDE SEQUENCE [LARGE SCALE GENOMIC DNA]</scope>
</reference>
<keyword evidence="4 12" id="KW-1003">Cell membrane</keyword>
<dbReference type="InterPro" id="IPR011130">
    <property type="entry name" value="SecA_preprotein_X-link_dom"/>
</dbReference>
<evidence type="ECO:0000256" key="2">
    <source>
        <dbReference type="ARBA" id="ARBA00007650"/>
    </source>
</evidence>
<evidence type="ECO:0000259" key="16">
    <source>
        <dbReference type="PROSITE" id="PS51194"/>
    </source>
</evidence>
<dbReference type="Proteomes" id="UP000177942">
    <property type="component" value="Unassembled WGS sequence"/>
</dbReference>
<keyword evidence="7 12" id="KW-0067">ATP-binding</keyword>
<evidence type="ECO:0000259" key="17">
    <source>
        <dbReference type="PROSITE" id="PS51196"/>
    </source>
</evidence>
<feature type="binding site" evidence="12">
    <location>
        <position position="93"/>
    </location>
    <ligand>
        <name>ATP</name>
        <dbReference type="ChEBI" id="CHEBI:30616"/>
    </ligand>
</feature>
<evidence type="ECO:0000256" key="7">
    <source>
        <dbReference type="ARBA" id="ARBA00022840"/>
    </source>
</evidence>
<dbReference type="Pfam" id="PF21090">
    <property type="entry name" value="P-loop_SecA"/>
    <property type="match status" value="2"/>
</dbReference>
<comment type="similarity">
    <text evidence="2 12 13">Belongs to the SecA family.</text>
</comment>
<evidence type="ECO:0000256" key="1">
    <source>
        <dbReference type="ARBA" id="ARBA00004170"/>
    </source>
</evidence>
<dbReference type="InterPro" id="IPR011116">
    <property type="entry name" value="SecA_Wing/Scaffold"/>
</dbReference>
<accession>A0A1G1ZMU7</accession>
<dbReference type="Pfam" id="PF07517">
    <property type="entry name" value="SecA_DEAD"/>
    <property type="match status" value="1"/>
</dbReference>
<dbReference type="GO" id="GO:0065002">
    <property type="term" value="P:intracellular protein transmembrane transport"/>
    <property type="evidence" value="ECO:0007669"/>
    <property type="project" value="UniProtKB-UniRule"/>
</dbReference>
<dbReference type="EC" id="7.4.2.8" evidence="12"/>